<name>A0A0R1XN40_9LACO</name>
<keyword evidence="2" id="KW-0808">Transferase</keyword>
<dbReference type="STRING" id="1423734.FC83_GL000660"/>
<keyword evidence="4" id="KW-0472">Membrane</keyword>
<feature type="transmembrane region" description="Helical" evidence="4">
    <location>
        <begin position="26"/>
        <end position="51"/>
    </location>
</feature>
<keyword evidence="7" id="KW-1185">Reference proteome</keyword>
<dbReference type="InterPro" id="IPR032834">
    <property type="entry name" value="NatK-like_C"/>
</dbReference>
<protein>
    <recommendedName>
        <fullName evidence="5">Histidine kinase/HSP90-like ATPase domain-containing protein</fullName>
    </recommendedName>
</protein>
<dbReference type="EMBL" id="AZGA01000077">
    <property type="protein sequence ID" value="KRM31598.1"/>
    <property type="molecule type" value="Genomic_DNA"/>
</dbReference>
<organism evidence="6 7">
    <name type="scientific">Agrilactobacillus composti DSM 18527 = JCM 14202</name>
    <dbReference type="NCBI Taxonomy" id="1423734"/>
    <lineage>
        <taxon>Bacteria</taxon>
        <taxon>Bacillati</taxon>
        <taxon>Bacillota</taxon>
        <taxon>Bacilli</taxon>
        <taxon>Lactobacillales</taxon>
        <taxon>Lactobacillaceae</taxon>
        <taxon>Agrilactobacillus</taxon>
    </lineage>
</organism>
<dbReference type="PANTHER" id="PTHR40448">
    <property type="entry name" value="TWO-COMPONENT SENSOR HISTIDINE KINASE"/>
    <property type="match status" value="1"/>
</dbReference>
<evidence type="ECO:0000313" key="6">
    <source>
        <dbReference type="EMBL" id="KRM31598.1"/>
    </source>
</evidence>
<reference evidence="6 7" key="1">
    <citation type="journal article" date="2015" name="Genome Announc.">
        <title>Expanding the biotechnology potential of lactobacilli through comparative genomics of 213 strains and associated genera.</title>
        <authorList>
            <person name="Sun Z."/>
            <person name="Harris H.M."/>
            <person name="McCann A."/>
            <person name="Guo C."/>
            <person name="Argimon S."/>
            <person name="Zhang W."/>
            <person name="Yang X."/>
            <person name="Jeffery I.B."/>
            <person name="Cooney J.C."/>
            <person name="Kagawa T.F."/>
            <person name="Liu W."/>
            <person name="Song Y."/>
            <person name="Salvetti E."/>
            <person name="Wrobel A."/>
            <person name="Rasinkangas P."/>
            <person name="Parkhill J."/>
            <person name="Rea M.C."/>
            <person name="O'Sullivan O."/>
            <person name="Ritari J."/>
            <person name="Douillard F.P."/>
            <person name="Paul Ross R."/>
            <person name="Yang R."/>
            <person name="Briner A.E."/>
            <person name="Felis G.E."/>
            <person name="de Vos W.M."/>
            <person name="Barrangou R."/>
            <person name="Klaenhammer T.R."/>
            <person name="Caufield P.W."/>
            <person name="Cui Y."/>
            <person name="Zhang H."/>
            <person name="O'Toole P.W."/>
        </authorList>
    </citation>
    <scope>NUCLEOTIDE SEQUENCE [LARGE SCALE GENOMIC DNA]</scope>
    <source>
        <strain evidence="6 7">DSM 18527</strain>
    </source>
</reference>
<dbReference type="SMART" id="SM00387">
    <property type="entry name" value="HATPase_c"/>
    <property type="match status" value="1"/>
</dbReference>
<dbReference type="Gene3D" id="3.30.565.10">
    <property type="entry name" value="Histidine kinase-like ATPase, C-terminal domain"/>
    <property type="match status" value="1"/>
</dbReference>
<dbReference type="InterPro" id="IPR003594">
    <property type="entry name" value="HATPase_dom"/>
</dbReference>
<evidence type="ECO:0000256" key="2">
    <source>
        <dbReference type="ARBA" id="ARBA00022679"/>
    </source>
</evidence>
<dbReference type="Gene3D" id="1.10.287.130">
    <property type="match status" value="1"/>
</dbReference>
<dbReference type="eggNOG" id="COG3290">
    <property type="taxonomic scope" value="Bacteria"/>
</dbReference>
<keyword evidence="1" id="KW-0597">Phosphoprotein</keyword>
<dbReference type="GO" id="GO:0000155">
    <property type="term" value="F:phosphorelay sensor kinase activity"/>
    <property type="evidence" value="ECO:0007669"/>
    <property type="project" value="InterPro"/>
</dbReference>
<evidence type="ECO:0000256" key="4">
    <source>
        <dbReference type="SAM" id="Phobius"/>
    </source>
</evidence>
<comment type="caution">
    <text evidence="6">The sequence shown here is derived from an EMBL/GenBank/DDBJ whole genome shotgun (WGS) entry which is preliminary data.</text>
</comment>
<dbReference type="PATRIC" id="fig|1423734.3.peg.667"/>
<accession>A0A0R1XN40</accession>
<dbReference type="SUPFAM" id="SSF55890">
    <property type="entry name" value="Sporulation response regulatory protein Spo0B"/>
    <property type="match status" value="1"/>
</dbReference>
<feature type="domain" description="Histidine kinase/HSP90-like ATPase" evidence="5">
    <location>
        <begin position="174"/>
        <end position="280"/>
    </location>
</feature>
<evidence type="ECO:0000313" key="7">
    <source>
        <dbReference type="Proteomes" id="UP000051236"/>
    </source>
</evidence>
<dbReference type="AlphaFoldDB" id="A0A0R1XN40"/>
<keyword evidence="4" id="KW-0812">Transmembrane</keyword>
<dbReference type="Pfam" id="PF14501">
    <property type="entry name" value="HATPase_c_5"/>
    <property type="match status" value="1"/>
</dbReference>
<evidence type="ECO:0000259" key="5">
    <source>
        <dbReference type="SMART" id="SM00387"/>
    </source>
</evidence>
<evidence type="ECO:0000256" key="3">
    <source>
        <dbReference type="ARBA" id="ARBA00022777"/>
    </source>
</evidence>
<dbReference type="Proteomes" id="UP000051236">
    <property type="component" value="Unassembled WGS sequence"/>
</dbReference>
<keyword evidence="4" id="KW-1133">Transmembrane helix</keyword>
<keyword evidence="3" id="KW-0418">Kinase</keyword>
<sequence>MILFLTLLLAMEEVVSVVSVQLRIAGTFLAVIIICFVIFTILTIVLMYYFIISYRRSLRAKQEAIEKQQQETYLNQIEANYNELRHFRHDYQNILISLQGYLLADDVDKSKKYIQETLNETTSAIDLEHKAFMNLPKLQVPGIRQLLFEKIKQILVLKIAVSLEIDQAIVTLPGSQINLARIVGILMDNAIEATKLAANPEIHIAIIKYSEDAYEFDVENTLIDPVIDITELFQEGYSTKHDHSGLGLANVNKLVQDSETYSLEVTKHTDTIRFSLMMQK</sequence>
<dbReference type="PANTHER" id="PTHR40448:SF1">
    <property type="entry name" value="TWO-COMPONENT SENSOR HISTIDINE KINASE"/>
    <property type="match status" value="1"/>
</dbReference>
<dbReference type="GO" id="GO:0042802">
    <property type="term" value="F:identical protein binding"/>
    <property type="evidence" value="ECO:0007669"/>
    <property type="project" value="TreeGrafter"/>
</dbReference>
<evidence type="ECO:0000256" key="1">
    <source>
        <dbReference type="ARBA" id="ARBA00022553"/>
    </source>
</evidence>
<gene>
    <name evidence="6" type="ORF">FC83_GL000660</name>
</gene>
<dbReference type="InterPro" id="IPR036890">
    <property type="entry name" value="HATPase_C_sf"/>
</dbReference>
<dbReference type="SUPFAM" id="SSF55874">
    <property type="entry name" value="ATPase domain of HSP90 chaperone/DNA topoisomerase II/histidine kinase"/>
    <property type="match status" value="1"/>
</dbReference>
<proteinExistence type="predicted"/>
<dbReference type="InterPro" id="IPR016120">
    <property type="entry name" value="Sig_transdc_His_kin_SpoOB"/>
</dbReference>